<keyword evidence="2" id="KW-1185">Reference proteome</keyword>
<comment type="caution">
    <text evidence="1">The sequence shown here is derived from an EMBL/GenBank/DDBJ whole genome shotgun (WGS) entry which is preliminary data.</text>
</comment>
<reference evidence="1" key="1">
    <citation type="submission" date="2022-03" db="EMBL/GenBank/DDBJ databases">
        <title>De novo assembled genomes of Belliella spp. (Cyclobacteriaceae) strains.</title>
        <authorList>
            <person name="Szabo A."/>
            <person name="Korponai K."/>
            <person name="Felfoldi T."/>
        </authorList>
    </citation>
    <scope>NUCLEOTIDE SEQUENCE</scope>
    <source>
        <strain evidence="1">DSM 111903</strain>
    </source>
</reference>
<dbReference type="Proteomes" id="UP001165430">
    <property type="component" value="Unassembled WGS sequence"/>
</dbReference>
<evidence type="ECO:0000313" key="2">
    <source>
        <dbReference type="Proteomes" id="UP001165430"/>
    </source>
</evidence>
<accession>A0ABS9VHN7</accession>
<organism evidence="1 2">
    <name type="scientific">Belliella alkalica</name>
    <dbReference type="NCBI Taxonomy" id="1730871"/>
    <lineage>
        <taxon>Bacteria</taxon>
        <taxon>Pseudomonadati</taxon>
        <taxon>Bacteroidota</taxon>
        <taxon>Cytophagia</taxon>
        <taxon>Cytophagales</taxon>
        <taxon>Cyclobacteriaceae</taxon>
        <taxon>Belliella</taxon>
    </lineage>
</organism>
<dbReference type="EMBL" id="JAKZGO010000084">
    <property type="protein sequence ID" value="MCH7415937.1"/>
    <property type="molecule type" value="Genomic_DNA"/>
</dbReference>
<name>A0ABS9VHN7_9BACT</name>
<evidence type="ECO:0000313" key="1">
    <source>
        <dbReference type="EMBL" id="MCH7415937.1"/>
    </source>
</evidence>
<gene>
    <name evidence="1" type="ORF">MM213_20755</name>
</gene>
<feature type="non-terminal residue" evidence="1">
    <location>
        <position position="1"/>
    </location>
</feature>
<protein>
    <submittedName>
        <fullName evidence="1">Uncharacterized protein</fullName>
    </submittedName>
</protein>
<dbReference type="RefSeq" id="WP_241414790.1">
    <property type="nucleotide sequence ID" value="NZ_JAKZGO010000084.1"/>
</dbReference>
<feature type="non-terminal residue" evidence="1">
    <location>
        <position position="210"/>
    </location>
</feature>
<proteinExistence type="predicted"/>
<sequence length="210" mass="21372">LNPDNCATATISITVEAAEIVATDDTVIDINGYDGEDDVVNVFDNDTLNGDPVDPSEVTLSVGGTEVITPVSFLDADNNPTTQVVLNADGSVDVLAGTPAGTYTLEYSICEVLNPDNCATATISITVEAAEIVATDDDFGPINGLDGTENAGNVLTNDTLNGDPVSIDDVTLTIVTAATPINGGPVPSIDPSTGIVSIPENTPAGTYTIT</sequence>